<dbReference type="GO" id="GO:0032787">
    <property type="term" value="P:monocarboxylic acid metabolic process"/>
    <property type="evidence" value="ECO:0007669"/>
    <property type="project" value="UniProtKB-ARBA"/>
</dbReference>
<dbReference type="SMART" id="SM00822">
    <property type="entry name" value="PKS_KR"/>
    <property type="match status" value="1"/>
</dbReference>
<dbReference type="InterPro" id="IPR002347">
    <property type="entry name" value="SDR_fam"/>
</dbReference>
<dbReference type="InterPro" id="IPR036291">
    <property type="entry name" value="NAD(P)-bd_dom_sf"/>
</dbReference>
<dbReference type="GO" id="GO:0004316">
    <property type="term" value="F:3-oxoacyl-[acyl-carrier-protein] reductase (NADPH) activity"/>
    <property type="evidence" value="ECO:0007669"/>
    <property type="project" value="UniProtKB-EC"/>
</dbReference>
<protein>
    <submittedName>
        <fullName evidence="5">3-oxoacyl-[acyl-carrier-protein] reductase FabG</fullName>
        <ecNumber evidence="5">1.1.1.100</ecNumber>
    </submittedName>
</protein>
<dbReference type="EC" id="1.1.1.100" evidence="5"/>
<dbReference type="SUPFAM" id="SSF51735">
    <property type="entry name" value="NAD(P)-binding Rossmann-fold domains"/>
    <property type="match status" value="1"/>
</dbReference>
<keyword evidence="3 5" id="KW-0560">Oxidoreductase</keyword>
<keyword evidence="2" id="KW-0521">NADP</keyword>
<dbReference type="FunFam" id="3.40.50.720:FF:000115">
    <property type="entry name" value="3-oxoacyl-[acyl-carrier-protein] reductase FabG"/>
    <property type="match status" value="1"/>
</dbReference>
<dbReference type="PRINTS" id="PR00081">
    <property type="entry name" value="GDHRDH"/>
</dbReference>
<dbReference type="AlphaFoldDB" id="A0A221W3B8"/>
<accession>A0A221W3B8</accession>
<keyword evidence="6" id="KW-1185">Reference proteome</keyword>
<dbReference type="PANTHER" id="PTHR42879">
    <property type="entry name" value="3-OXOACYL-(ACYL-CARRIER-PROTEIN) REDUCTASE"/>
    <property type="match status" value="1"/>
</dbReference>
<evidence type="ECO:0000313" key="5">
    <source>
        <dbReference type="EMBL" id="ASO20199.1"/>
    </source>
</evidence>
<evidence type="ECO:0000256" key="3">
    <source>
        <dbReference type="ARBA" id="ARBA00023002"/>
    </source>
</evidence>
<dbReference type="PROSITE" id="PS00061">
    <property type="entry name" value="ADH_SHORT"/>
    <property type="match status" value="1"/>
</dbReference>
<organism evidence="5 6">
    <name type="scientific">Actinoalloteichus hoggarensis</name>
    <dbReference type="NCBI Taxonomy" id="1470176"/>
    <lineage>
        <taxon>Bacteria</taxon>
        <taxon>Bacillati</taxon>
        <taxon>Actinomycetota</taxon>
        <taxon>Actinomycetes</taxon>
        <taxon>Pseudonocardiales</taxon>
        <taxon>Pseudonocardiaceae</taxon>
        <taxon>Actinoalloteichus</taxon>
    </lineage>
</organism>
<evidence type="ECO:0000313" key="6">
    <source>
        <dbReference type="Proteomes" id="UP000204221"/>
    </source>
</evidence>
<dbReference type="Pfam" id="PF13561">
    <property type="entry name" value="adh_short_C2"/>
    <property type="match status" value="1"/>
</dbReference>
<dbReference type="InterPro" id="IPR050259">
    <property type="entry name" value="SDR"/>
</dbReference>
<gene>
    <name evidence="5" type="primary">fabG13</name>
    <name evidence="5" type="ORF">AHOG_12780</name>
</gene>
<dbReference type="KEGG" id="ahg:AHOG_12780"/>
<dbReference type="Proteomes" id="UP000204221">
    <property type="component" value="Chromosome"/>
</dbReference>
<evidence type="ECO:0000256" key="2">
    <source>
        <dbReference type="ARBA" id="ARBA00022857"/>
    </source>
</evidence>
<dbReference type="NCBIfam" id="NF009466">
    <property type="entry name" value="PRK12826.1-2"/>
    <property type="match status" value="1"/>
</dbReference>
<dbReference type="InterPro" id="IPR057326">
    <property type="entry name" value="KR_dom"/>
</dbReference>
<proteinExistence type="inferred from homology"/>
<reference evidence="5 6" key="1">
    <citation type="submission" date="2017-07" db="EMBL/GenBank/DDBJ databases">
        <title>Complete genome sequence of Actinoalloteichus hoggarensis DSM 45943, type strain of Actinoalloteichus hoggarensis.</title>
        <authorList>
            <person name="Ruckert C."/>
            <person name="Nouioui I."/>
            <person name="Willmese J."/>
            <person name="van Wezel G."/>
            <person name="Klenk H.-P."/>
            <person name="Kalinowski J."/>
            <person name="Zotchev S.B."/>
        </authorList>
    </citation>
    <scope>NUCLEOTIDE SEQUENCE [LARGE SCALE GENOMIC DNA]</scope>
    <source>
        <strain evidence="5 6">DSM 45943</strain>
    </source>
</reference>
<comment type="similarity">
    <text evidence="1">Belongs to the short-chain dehydrogenases/reductases (SDR) family.</text>
</comment>
<evidence type="ECO:0000256" key="1">
    <source>
        <dbReference type="ARBA" id="ARBA00006484"/>
    </source>
</evidence>
<name>A0A221W3B8_9PSEU</name>
<feature type="domain" description="Ketoreductase" evidence="4">
    <location>
        <begin position="26"/>
        <end position="204"/>
    </location>
</feature>
<dbReference type="InterPro" id="IPR020904">
    <property type="entry name" value="Sc_DH/Rdtase_CS"/>
</dbReference>
<evidence type="ECO:0000259" key="4">
    <source>
        <dbReference type="SMART" id="SM00822"/>
    </source>
</evidence>
<sequence>MAPDRETTETAFVGQKGITVSRFADRVAVVTGAAQGIGAAAARSLAADGATVAVVDLTEDRARPVAEEIAAAGGSAVAIGCDVAVEDDVTAMTAHVVDRFGRLDILINNAGITRDNLLFKMPAAEWDAVITTNLTSMFLCCHAAQGPMVAAGYGRIVNLSSRSALGARGQVNYAAAKAGVQGLTATLAIELGPFGVTVNAVAPGYIDTAMTAATARRVGLEAAEHQRRAAEQIPLRRVGRPAEVAEVIAFLASDAASYVSGQTIYVNGGAR</sequence>
<dbReference type="PRINTS" id="PR00080">
    <property type="entry name" value="SDRFAMILY"/>
</dbReference>
<dbReference type="EMBL" id="CP022521">
    <property type="protein sequence ID" value="ASO20199.1"/>
    <property type="molecule type" value="Genomic_DNA"/>
</dbReference>
<dbReference type="Gene3D" id="3.40.50.720">
    <property type="entry name" value="NAD(P)-binding Rossmann-like Domain"/>
    <property type="match status" value="1"/>
</dbReference>
<dbReference type="NCBIfam" id="NF005559">
    <property type="entry name" value="PRK07231.1"/>
    <property type="match status" value="1"/>
</dbReference>
<dbReference type="PANTHER" id="PTHR42879:SF2">
    <property type="entry name" value="3-OXOACYL-[ACYL-CARRIER-PROTEIN] REDUCTASE FABG"/>
    <property type="match status" value="1"/>
</dbReference>